<protein>
    <submittedName>
        <fullName evidence="1">Uncharacterized protein</fullName>
    </submittedName>
</protein>
<dbReference type="EMBL" id="REGN01006152">
    <property type="protein sequence ID" value="RNA10612.1"/>
    <property type="molecule type" value="Genomic_DNA"/>
</dbReference>
<organism evidence="1 2">
    <name type="scientific">Brachionus plicatilis</name>
    <name type="common">Marine rotifer</name>
    <name type="synonym">Brachionus muelleri</name>
    <dbReference type="NCBI Taxonomy" id="10195"/>
    <lineage>
        <taxon>Eukaryota</taxon>
        <taxon>Metazoa</taxon>
        <taxon>Spiralia</taxon>
        <taxon>Gnathifera</taxon>
        <taxon>Rotifera</taxon>
        <taxon>Eurotatoria</taxon>
        <taxon>Monogononta</taxon>
        <taxon>Pseudotrocha</taxon>
        <taxon>Ploima</taxon>
        <taxon>Brachionidae</taxon>
        <taxon>Brachionus</taxon>
    </lineage>
</organism>
<accession>A0A3M7QH93</accession>
<evidence type="ECO:0000313" key="1">
    <source>
        <dbReference type="EMBL" id="RNA10612.1"/>
    </source>
</evidence>
<comment type="caution">
    <text evidence="1">The sequence shown here is derived from an EMBL/GenBank/DDBJ whole genome shotgun (WGS) entry which is preliminary data.</text>
</comment>
<name>A0A3M7QH93_BRAPC</name>
<gene>
    <name evidence="1" type="ORF">BpHYR1_024417</name>
</gene>
<evidence type="ECO:0000313" key="2">
    <source>
        <dbReference type="Proteomes" id="UP000276133"/>
    </source>
</evidence>
<dbReference type="Proteomes" id="UP000276133">
    <property type="component" value="Unassembled WGS sequence"/>
</dbReference>
<dbReference type="AlphaFoldDB" id="A0A3M7QH93"/>
<reference evidence="1 2" key="1">
    <citation type="journal article" date="2018" name="Sci. Rep.">
        <title>Genomic signatures of local adaptation to the degree of environmental predictability in rotifers.</title>
        <authorList>
            <person name="Franch-Gras L."/>
            <person name="Hahn C."/>
            <person name="Garcia-Roger E.M."/>
            <person name="Carmona M.J."/>
            <person name="Serra M."/>
            <person name="Gomez A."/>
        </authorList>
    </citation>
    <scope>NUCLEOTIDE SEQUENCE [LARGE SCALE GENOMIC DNA]</scope>
    <source>
        <strain evidence="1">HYR1</strain>
    </source>
</reference>
<proteinExistence type="predicted"/>
<keyword evidence="2" id="KW-1185">Reference proteome</keyword>
<sequence>MCISVKSVVDKIIFNILSNKTQVSALTKLLFRFNKLLKIDSSKDVNFSIFFDCLKSNLALILDSRNEKTFQNLSCFLKLCLKSDSGVVDPNEFCSKIIYDYFKLDSIDVESYIFILDIYDILIKFSSLDLAQITFIIELYSNLRLKSIEKKNSSDALLKLTEKCLILIKNMVKLKDKLKFDDKEMENFRILARTRHHWTVSLIVYPIAEQIFIPKCLSPYVSGLQAKIVHLESKYIYIFDQI</sequence>